<protein>
    <submittedName>
        <fullName evidence="7">MIZ zinc finger protein</fullName>
    </submittedName>
</protein>
<organism evidence="7 8">
    <name type="scientific">Rhizoctonia solani 123E</name>
    <dbReference type="NCBI Taxonomy" id="1423351"/>
    <lineage>
        <taxon>Eukaryota</taxon>
        <taxon>Fungi</taxon>
        <taxon>Dikarya</taxon>
        <taxon>Basidiomycota</taxon>
        <taxon>Agaricomycotina</taxon>
        <taxon>Agaricomycetes</taxon>
        <taxon>Cantharellales</taxon>
        <taxon>Ceratobasidiaceae</taxon>
        <taxon>Rhizoctonia</taxon>
    </lineage>
</organism>
<dbReference type="Pfam" id="PF02891">
    <property type="entry name" value="zf-MIZ"/>
    <property type="match status" value="1"/>
</dbReference>
<dbReference type="GO" id="GO:0000785">
    <property type="term" value="C:chromatin"/>
    <property type="evidence" value="ECO:0007669"/>
    <property type="project" value="TreeGrafter"/>
</dbReference>
<dbReference type="AlphaFoldDB" id="A0A074S2B6"/>
<keyword evidence="5" id="KW-0472">Membrane</keyword>
<dbReference type="GO" id="GO:0061665">
    <property type="term" value="F:SUMO ligase activity"/>
    <property type="evidence" value="ECO:0007669"/>
    <property type="project" value="TreeGrafter"/>
</dbReference>
<dbReference type="SUPFAM" id="SSF57850">
    <property type="entry name" value="RING/U-box"/>
    <property type="match status" value="1"/>
</dbReference>
<dbReference type="OrthoDB" id="3191321at2759"/>
<feature type="transmembrane region" description="Helical" evidence="5">
    <location>
        <begin position="176"/>
        <end position="198"/>
    </location>
</feature>
<dbReference type="PROSITE" id="PS51044">
    <property type="entry name" value="ZF_SP_RING"/>
    <property type="match status" value="1"/>
</dbReference>
<keyword evidence="5" id="KW-0812">Transmembrane</keyword>
<accession>A0A074S2B6</accession>
<keyword evidence="3" id="KW-0862">Zinc</keyword>
<dbReference type="GO" id="GO:0016925">
    <property type="term" value="P:protein sumoylation"/>
    <property type="evidence" value="ECO:0007669"/>
    <property type="project" value="TreeGrafter"/>
</dbReference>
<dbReference type="HOGENOM" id="CLU_1321549_0_0_1"/>
<keyword evidence="8" id="KW-1185">Reference proteome</keyword>
<evidence type="ECO:0000256" key="5">
    <source>
        <dbReference type="SAM" id="Phobius"/>
    </source>
</evidence>
<evidence type="ECO:0000259" key="6">
    <source>
        <dbReference type="PROSITE" id="PS51044"/>
    </source>
</evidence>
<dbReference type="InterPro" id="IPR004181">
    <property type="entry name" value="Znf_MIZ"/>
</dbReference>
<dbReference type="Proteomes" id="UP000027456">
    <property type="component" value="Unassembled WGS sequence"/>
</dbReference>
<evidence type="ECO:0000313" key="8">
    <source>
        <dbReference type="Proteomes" id="UP000027456"/>
    </source>
</evidence>
<dbReference type="PANTHER" id="PTHR10782:SF4">
    <property type="entry name" value="TONALLI, ISOFORM E"/>
    <property type="match status" value="1"/>
</dbReference>
<sequence length="208" mass="23340">MSNRKLIKEIRALRRLTLTEVKQSIIRTMANNPDIEAQRLTISLRCPISHTRIKDPCRFSGCEHYQCFDASAFLDTIEEQPSGAILRCPVCEQEAPKKTLSIDLYFESVLRRAPATTEEVYLQADGGWRTGDSQTMPPPMSPSTPPTQMSLGDAVRAAAGGDYQGTIVVQMSLSTFFCIFFFFVICFTGLFLALLATWSRLPIRVYTL</sequence>
<feature type="domain" description="SP-RING-type" evidence="6">
    <location>
        <begin position="31"/>
        <end position="119"/>
    </location>
</feature>
<keyword evidence="2 4" id="KW-0863">Zinc-finger</keyword>
<dbReference type="STRING" id="1423351.A0A074S2B6"/>
<dbReference type="GO" id="GO:0008270">
    <property type="term" value="F:zinc ion binding"/>
    <property type="evidence" value="ECO:0007669"/>
    <property type="project" value="UniProtKB-KW"/>
</dbReference>
<evidence type="ECO:0000256" key="3">
    <source>
        <dbReference type="ARBA" id="ARBA00022833"/>
    </source>
</evidence>
<gene>
    <name evidence="7" type="ORF">V565_031830</name>
</gene>
<dbReference type="PANTHER" id="PTHR10782">
    <property type="entry name" value="ZINC FINGER MIZ DOMAIN-CONTAINING PROTEIN"/>
    <property type="match status" value="1"/>
</dbReference>
<dbReference type="Gene3D" id="3.30.40.10">
    <property type="entry name" value="Zinc/RING finger domain, C3HC4 (zinc finger)"/>
    <property type="match status" value="1"/>
</dbReference>
<evidence type="ECO:0000256" key="2">
    <source>
        <dbReference type="ARBA" id="ARBA00022771"/>
    </source>
</evidence>
<comment type="caution">
    <text evidence="7">The sequence shown here is derived from an EMBL/GenBank/DDBJ whole genome shotgun (WGS) entry which is preliminary data.</text>
</comment>
<evidence type="ECO:0000256" key="1">
    <source>
        <dbReference type="ARBA" id="ARBA00022723"/>
    </source>
</evidence>
<keyword evidence="1" id="KW-0479">Metal-binding</keyword>
<dbReference type="InterPro" id="IPR013083">
    <property type="entry name" value="Znf_RING/FYVE/PHD"/>
</dbReference>
<proteinExistence type="predicted"/>
<evidence type="ECO:0000256" key="4">
    <source>
        <dbReference type="PROSITE-ProRule" id="PRU00452"/>
    </source>
</evidence>
<reference evidence="7 8" key="1">
    <citation type="submission" date="2013-12" db="EMBL/GenBank/DDBJ databases">
        <authorList>
            <person name="Cubeta M."/>
            <person name="Pakala S."/>
            <person name="Fedorova N."/>
            <person name="Thomas E."/>
            <person name="Dean R."/>
            <person name="Jabaji S."/>
            <person name="Neate S."/>
            <person name="Toda T."/>
            <person name="Tavantzis S."/>
            <person name="Vilgalys R."/>
            <person name="Bharathan N."/>
            <person name="Pakala S."/>
            <person name="Losada L.S."/>
            <person name="Zafar N."/>
            <person name="Nierman W."/>
        </authorList>
    </citation>
    <scope>NUCLEOTIDE SEQUENCE [LARGE SCALE GENOMIC DNA]</scope>
    <source>
        <strain evidence="7 8">123E</strain>
    </source>
</reference>
<name>A0A074S2B6_9AGAM</name>
<dbReference type="EMBL" id="AZST01000063">
    <property type="protein sequence ID" value="KEP53389.1"/>
    <property type="molecule type" value="Genomic_DNA"/>
</dbReference>
<evidence type="ECO:0000313" key="7">
    <source>
        <dbReference type="EMBL" id="KEP53389.1"/>
    </source>
</evidence>
<keyword evidence="5" id="KW-1133">Transmembrane helix</keyword>